<dbReference type="EMBL" id="HF562930">
    <property type="protein sequence ID" value="CCQ19264.1"/>
    <property type="molecule type" value="Genomic_DNA"/>
</dbReference>
<gene>
    <name evidence="1" type="primary">bv7</name>
    <name evidence="1" type="ORF">CSKBV_36.1</name>
</gene>
<organism evidence="1">
    <name type="scientific">Cotesia sesamiae Kitale bracovirus</name>
    <dbReference type="NCBI Taxonomy" id="452648"/>
    <lineage>
        <taxon>Viruses</taxon>
        <taxon>Viruses incertae sedis</taxon>
        <taxon>Polydnaviriformidae</taxon>
        <taxon>Bracoviriform</taxon>
        <taxon>Cotesia sesamiae bracovirus</taxon>
    </lineage>
</organism>
<reference evidence="1" key="1">
    <citation type="journal article" date="2013" name="PLoS ONE">
        <title>Adaptive selection on bracovirus genomes drives the specialization of cotesia parasitoid wasps.</title>
        <authorList>
            <person name="Jancek S."/>
            <person name="Bezier A."/>
            <person name="Gayral P."/>
            <person name="Paillusson C."/>
            <person name="Kaiser L."/>
            <person name="Dupas S."/>
            <person name="Le Ru B.P."/>
            <person name="Barbe V."/>
            <person name="Periquet G."/>
            <person name="Drezen J.-M."/>
            <person name="Herniou E.A."/>
        </authorList>
    </citation>
    <scope>NUCLEOTIDE SEQUENCE</scope>
    <source>
        <strain evidence="1">Kitale</strain>
    </source>
</reference>
<protein>
    <recommendedName>
        <fullName evidence="2">BV7 family protein</fullName>
    </recommendedName>
</protein>
<evidence type="ECO:0008006" key="2">
    <source>
        <dbReference type="Google" id="ProtNLM"/>
    </source>
</evidence>
<proteinExistence type="predicted"/>
<name>S0DHD9_9VIRU</name>
<sequence>MFVKSTVTLFVLAVGLLSFLSGSASAYPRPGELRIKQAADDNSELRLFEGFFNKKPETYYGAQSYLHQNAIQGSNTEGENYMASAINQSHITVKGVLPETSQTFGPVTIGSYNAIQESNSKTKNFYGSKVVQHDVTYDFRN</sequence>
<accession>S0DHD9</accession>
<evidence type="ECO:0000313" key="1">
    <source>
        <dbReference type="EMBL" id="CCQ19264.1"/>
    </source>
</evidence>